<evidence type="ECO:0000313" key="3">
    <source>
        <dbReference type="Proteomes" id="UP000315647"/>
    </source>
</evidence>
<name>A0A517QDP3_9PLAN</name>
<proteinExistence type="predicted"/>
<organism evidence="2 3">
    <name type="scientific">Gimesia panareensis</name>
    <dbReference type="NCBI Taxonomy" id="2527978"/>
    <lineage>
        <taxon>Bacteria</taxon>
        <taxon>Pseudomonadati</taxon>
        <taxon>Planctomycetota</taxon>
        <taxon>Planctomycetia</taxon>
        <taxon>Planctomycetales</taxon>
        <taxon>Planctomycetaceae</taxon>
        <taxon>Gimesia</taxon>
    </lineage>
</organism>
<gene>
    <name evidence="2" type="ORF">Enr10x_51110</name>
</gene>
<feature type="compositionally biased region" description="Low complexity" evidence="1">
    <location>
        <begin position="474"/>
        <end position="498"/>
    </location>
</feature>
<evidence type="ECO:0000313" key="2">
    <source>
        <dbReference type="EMBL" id="QDT29756.1"/>
    </source>
</evidence>
<dbReference type="EMBL" id="CP037421">
    <property type="protein sequence ID" value="QDT29756.1"/>
    <property type="molecule type" value="Genomic_DNA"/>
</dbReference>
<feature type="compositionally biased region" description="Basic and acidic residues" evidence="1">
    <location>
        <begin position="75"/>
        <end position="103"/>
    </location>
</feature>
<accession>A0A517QDP3</accession>
<protein>
    <submittedName>
        <fullName evidence="2">Uncharacterized protein</fullName>
    </submittedName>
</protein>
<feature type="region of interest" description="Disordered" evidence="1">
    <location>
        <begin position="75"/>
        <end position="132"/>
    </location>
</feature>
<keyword evidence="3" id="KW-1185">Reference proteome</keyword>
<dbReference type="AlphaFoldDB" id="A0A517QDP3"/>
<sequence length="515" mass="59297">MNSRLTPDLWMKCSTLVVFATVFQLTCNLWGESGPKLLVPDLGQKTGEIKQVNVTAEDNDAPLVARKPEFSIEARKPELIAEDSADKKTETETTEKTKKESVPEPKPFPGIADSSKPSMKKPEPPPVPDIVDPLDKLVDEAIEVSHRRMLSTEVHTPWQIAHGILALRWEYTLYQNKKRIRAIDWVSTGPNFRGKPWFITTEHGGKGHPFTEPYAFEGHPNQFLAFYGMAGVPLDHKINTGEKTITIADMIRNAKAEVNTDEEITWTLWAFSRYLPWDTEWVSERNEEWSMEKLVRVQMQSEPTRSACGGTHGLFALASAVNCYARDQKQLRGTWLEASMRVRQYAEYARSMQNRDGSFSSKYFEGPEYASDVNKRVSTTGHTLEFIMEALPQNRLNEPWVRSAVYRIATDLIEYKKQPLEPGGMYHAIDSLVIYRERTRPEYAKYLEELAKTKEFSEPVPAEPIVGYSERFEQQQNTAQQNTAQQYQHQQQYQQNNQSRDYQQARRRGLFSRFR</sequence>
<feature type="region of interest" description="Disordered" evidence="1">
    <location>
        <begin position="474"/>
        <end position="515"/>
    </location>
</feature>
<dbReference type="Proteomes" id="UP000315647">
    <property type="component" value="Chromosome"/>
</dbReference>
<evidence type="ECO:0000256" key="1">
    <source>
        <dbReference type="SAM" id="MobiDB-lite"/>
    </source>
</evidence>
<feature type="compositionally biased region" description="Basic residues" evidence="1">
    <location>
        <begin position="505"/>
        <end position="515"/>
    </location>
</feature>
<reference evidence="2 3" key="1">
    <citation type="submission" date="2019-03" db="EMBL/GenBank/DDBJ databases">
        <title>Deep-cultivation of Planctomycetes and their phenomic and genomic characterization uncovers novel biology.</title>
        <authorList>
            <person name="Wiegand S."/>
            <person name="Jogler M."/>
            <person name="Boedeker C."/>
            <person name="Pinto D."/>
            <person name="Vollmers J."/>
            <person name="Rivas-Marin E."/>
            <person name="Kohn T."/>
            <person name="Peeters S.H."/>
            <person name="Heuer A."/>
            <person name="Rast P."/>
            <person name="Oberbeckmann S."/>
            <person name="Bunk B."/>
            <person name="Jeske O."/>
            <person name="Meyerdierks A."/>
            <person name="Storesund J.E."/>
            <person name="Kallscheuer N."/>
            <person name="Luecker S."/>
            <person name="Lage O.M."/>
            <person name="Pohl T."/>
            <person name="Merkel B.J."/>
            <person name="Hornburger P."/>
            <person name="Mueller R.-W."/>
            <person name="Bruemmer F."/>
            <person name="Labrenz M."/>
            <person name="Spormann A.M."/>
            <person name="Op den Camp H."/>
            <person name="Overmann J."/>
            <person name="Amann R."/>
            <person name="Jetten M.S.M."/>
            <person name="Mascher T."/>
            <person name="Medema M.H."/>
            <person name="Devos D.P."/>
            <person name="Kaster A.-K."/>
            <person name="Ovreas L."/>
            <person name="Rohde M."/>
            <person name="Galperin M.Y."/>
            <person name="Jogler C."/>
        </authorList>
    </citation>
    <scope>NUCLEOTIDE SEQUENCE [LARGE SCALE GENOMIC DNA]</scope>
    <source>
        <strain evidence="2 3">Enr10</strain>
    </source>
</reference>